<dbReference type="Proteomes" id="UP000821865">
    <property type="component" value="Chromosome 9"/>
</dbReference>
<comment type="caution">
    <text evidence="1">The sequence shown here is derived from an EMBL/GenBank/DDBJ whole genome shotgun (WGS) entry which is preliminary data.</text>
</comment>
<evidence type="ECO:0000313" key="1">
    <source>
        <dbReference type="EMBL" id="KAH7933035.1"/>
    </source>
</evidence>
<organism evidence="1 2">
    <name type="scientific">Dermacentor silvarum</name>
    <name type="common">Tick</name>
    <dbReference type="NCBI Taxonomy" id="543639"/>
    <lineage>
        <taxon>Eukaryota</taxon>
        <taxon>Metazoa</taxon>
        <taxon>Ecdysozoa</taxon>
        <taxon>Arthropoda</taxon>
        <taxon>Chelicerata</taxon>
        <taxon>Arachnida</taxon>
        <taxon>Acari</taxon>
        <taxon>Parasitiformes</taxon>
        <taxon>Ixodida</taxon>
        <taxon>Ixodoidea</taxon>
        <taxon>Ixodidae</taxon>
        <taxon>Rhipicephalinae</taxon>
        <taxon>Dermacentor</taxon>
    </lineage>
</organism>
<dbReference type="EMBL" id="CM023478">
    <property type="protein sequence ID" value="KAH7933035.1"/>
    <property type="molecule type" value="Genomic_DNA"/>
</dbReference>
<accession>A0ACB8C2I9</accession>
<protein>
    <submittedName>
        <fullName evidence="1">Uncharacterized protein</fullName>
    </submittedName>
</protein>
<name>A0ACB8C2I9_DERSI</name>
<gene>
    <name evidence="1" type="ORF">HPB49_007163</name>
</gene>
<keyword evidence="2" id="KW-1185">Reference proteome</keyword>
<proteinExistence type="predicted"/>
<sequence>MFFQLVHKGAYQDVEAKRQETLDASVARFHEIKGTTTKLPASNSLQKSFTRYVTEMVALDGLPLSVTNGVGFKRLVEFLKPELTPPSPRTVSRKLEALATKVALPHLNTELSNAPSNSLHFIVDIWSSRVRQSVMGIRVQYVKNWKLQLYTLSFRHIEGRHTGQNIRETFVAELRSRGVREPQVGTVVFDNAANMTKAFNMTEHFGEEWLDRVPDVEGSESEHSFQEPPEPVGEEITSIASFHRVRCAAHTLQLAVNAALRKDEGAKEILALINATVNVFRRSCYWTERLKVLCGKDLIPPAGTRWNSLVAALKRLTEGPAATADKASSQQAQCDVGQEGIGDTRDPYALLDVVCPTAHHEQSELDRYLSSTSTADDVLAYWHKHGETFPRLAKLAVVCLGVPASSGAVERLFSTAEALQRARRASLAPRTVEQLVLVSEHIRKGSSGK</sequence>
<reference evidence="1" key="1">
    <citation type="submission" date="2020-05" db="EMBL/GenBank/DDBJ databases">
        <title>Large-scale comparative analyses of tick genomes elucidate their genetic diversity and vector capacities.</title>
        <authorList>
            <person name="Jia N."/>
            <person name="Wang J."/>
            <person name="Shi W."/>
            <person name="Du L."/>
            <person name="Sun Y."/>
            <person name="Zhan W."/>
            <person name="Jiang J."/>
            <person name="Wang Q."/>
            <person name="Zhang B."/>
            <person name="Ji P."/>
            <person name="Sakyi L.B."/>
            <person name="Cui X."/>
            <person name="Yuan T."/>
            <person name="Jiang B."/>
            <person name="Yang W."/>
            <person name="Lam T.T.-Y."/>
            <person name="Chang Q."/>
            <person name="Ding S."/>
            <person name="Wang X."/>
            <person name="Zhu J."/>
            <person name="Ruan X."/>
            <person name="Zhao L."/>
            <person name="Wei J."/>
            <person name="Que T."/>
            <person name="Du C."/>
            <person name="Cheng J."/>
            <person name="Dai P."/>
            <person name="Han X."/>
            <person name="Huang E."/>
            <person name="Gao Y."/>
            <person name="Liu J."/>
            <person name="Shao H."/>
            <person name="Ye R."/>
            <person name="Li L."/>
            <person name="Wei W."/>
            <person name="Wang X."/>
            <person name="Wang C."/>
            <person name="Yang T."/>
            <person name="Huo Q."/>
            <person name="Li W."/>
            <person name="Guo W."/>
            <person name="Chen H."/>
            <person name="Zhou L."/>
            <person name="Ni X."/>
            <person name="Tian J."/>
            <person name="Zhou Y."/>
            <person name="Sheng Y."/>
            <person name="Liu T."/>
            <person name="Pan Y."/>
            <person name="Xia L."/>
            <person name="Li J."/>
            <person name="Zhao F."/>
            <person name="Cao W."/>
        </authorList>
    </citation>
    <scope>NUCLEOTIDE SEQUENCE</scope>
    <source>
        <strain evidence="1">Dsil-2018</strain>
    </source>
</reference>
<evidence type="ECO:0000313" key="2">
    <source>
        <dbReference type="Proteomes" id="UP000821865"/>
    </source>
</evidence>